<reference evidence="1" key="1">
    <citation type="submission" date="2020-05" db="EMBL/GenBank/DDBJ databases">
        <title>Identification of trans-AT polyketide cluster in two marine bacteria, producers of a novel glutaramide-containing polyketide sesbanimide D and analogs.</title>
        <authorList>
            <person name="Kacar D."/>
            <person name="Rodriguez P."/>
            <person name="Canedo L."/>
            <person name="Gonzalez E."/>
            <person name="Galan B."/>
            <person name="De La Calle F."/>
            <person name="Garcia J.L."/>
        </authorList>
    </citation>
    <scope>NUCLEOTIDE SEQUENCE</scope>
    <source>
        <strain evidence="1">PHM038</strain>
    </source>
</reference>
<comment type="caution">
    <text evidence="1">The sequence shown here is derived from an EMBL/GenBank/DDBJ whole genome shotgun (WGS) entry which is preliminary data.</text>
</comment>
<protein>
    <submittedName>
        <fullName evidence="1">Phospholipid-binding protein</fullName>
    </submittedName>
</protein>
<dbReference type="Proteomes" id="UP000598467">
    <property type="component" value="Unassembled WGS sequence"/>
</dbReference>
<dbReference type="SUPFAM" id="SSF49777">
    <property type="entry name" value="PEBP-like"/>
    <property type="match status" value="1"/>
</dbReference>
<evidence type="ECO:0000313" key="2">
    <source>
        <dbReference type="Proteomes" id="UP000598467"/>
    </source>
</evidence>
<sequence length="115" mass="12346">MSGSAAAFDFSFQWGNIPKCTTGHPGRVPNPVFKLRQVPKGTATIRFDMKDLAVPTYPHGGGTVKYSGKNTIGAGAFKYNSPCPPGGRHTYQWTAVAKDKSGKKLATATAQRKYP</sequence>
<dbReference type="InterPro" id="IPR036610">
    <property type="entry name" value="PEBP-like_sf"/>
</dbReference>
<accession>A0A926P1G2</accession>
<proteinExistence type="predicted"/>
<dbReference type="EMBL" id="JABFCZ010000013">
    <property type="protein sequence ID" value="MBD1547228.1"/>
    <property type="molecule type" value="Genomic_DNA"/>
</dbReference>
<gene>
    <name evidence="1" type="ORF">HK439_13250</name>
</gene>
<organism evidence="1 2">
    <name type="scientific">Roseibium aggregatum</name>
    <dbReference type="NCBI Taxonomy" id="187304"/>
    <lineage>
        <taxon>Bacteria</taxon>
        <taxon>Pseudomonadati</taxon>
        <taxon>Pseudomonadota</taxon>
        <taxon>Alphaproteobacteria</taxon>
        <taxon>Hyphomicrobiales</taxon>
        <taxon>Stappiaceae</taxon>
        <taxon>Roseibium</taxon>
    </lineage>
</organism>
<name>A0A926P1G2_9HYPH</name>
<dbReference type="AlphaFoldDB" id="A0A926P1G2"/>
<evidence type="ECO:0000313" key="1">
    <source>
        <dbReference type="EMBL" id="MBD1547228.1"/>
    </source>
</evidence>